<dbReference type="CDD" id="cd15830">
    <property type="entry name" value="BamD"/>
    <property type="match status" value="1"/>
</dbReference>
<dbReference type="NCBIfam" id="TIGR03302">
    <property type="entry name" value="OM_YfiO"/>
    <property type="match status" value="1"/>
</dbReference>
<evidence type="ECO:0000256" key="2">
    <source>
        <dbReference type="ARBA" id="ARBA00023136"/>
    </source>
</evidence>
<dbReference type="PANTHER" id="PTHR37423:SF1">
    <property type="entry name" value="OUTER MEMBRANE PROTEIN ASSEMBLY FACTOR BAMD"/>
    <property type="match status" value="1"/>
</dbReference>
<evidence type="ECO:0000256" key="1">
    <source>
        <dbReference type="ARBA" id="ARBA00022729"/>
    </source>
</evidence>
<dbReference type="InterPro" id="IPR019734">
    <property type="entry name" value="TPR_rpt"/>
</dbReference>
<dbReference type="SUPFAM" id="SSF48452">
    <property type="entry name" value="TPR-like"/>
    <property type="match status" value="1"/>
</dbReference>
<evidence type="ECO:0000256" key="7">
    <source>
        <dbReference type="PROSITE-ProRule" id="PRU00339"/>
    </source>
</evidence>
<evidence type="ECO:0000256" key="5">
    <source>
        <dbReference type="ARBA" id="ARBA00023288"/>
    </source>
</evidence>
<dbReference type="InterPro" id="IPR011990">
    <property type="entry name" value="TPR-like_helical_dom_sf"/>
</dbReference>
<keyword evidence="2 6" id="KW-0472">Membrane</keyword>
<evidence type="ECO:0000313" key="10">
    <source>
        <dbReference type="Proteomes" id="UP000223606"/>
    </source>
</evidence>
<dbReference type="KEGG" id="hdi:HDIA_2970"/>
<dbReference type="PANTHER" id="PTHR37423">
    <property type="entry name" value="SOLUBLE LYTIC MUREIN TRANSGLYCOSYLASE-RELATED"/>
    <property type="match status" value="1"/>
</dbReference>
<organism evidence="9 10">
    <name type="scientific">Hartmannibacter diazotrophicus</name>
    <dbReference type="NCBI Taxonomy" id="1482074"/>
    <lineage>
        <taxon>Bacteria</taxon>
        <taxon>Pseudomonadati</taxon>
        <taxon>Pseudomonadota</taxon>
        <taxon>Alphaproteobacteria</taxon>
        <taxon>Hyphomicrobiales</taxon>
        <taxon>Pleomorphomonadaceae</taxon>
        <taxon>Hartmannibacter</taxon>
    </lineage>
</organism>
<keyword evidence="10" id="KW-1185">Reference proteome</keyword>
<evidence type="ECO:0000256" key="3">
    <source>
        <dbReference type="ARBA" id="ARBA00023139"/>
    </source>
</evidence>
<keyword evidence="3" id="KW-0564">Palmitate</keyword>
<evidence type="ECO:0000256" key="4">
    <source>
        <dbReference type="ARBA" id="ARBA00023237"/>
    </source>
</evidence>
<dbReference type="GO" id="GO:1990063">
    <property type="term" value="C:Bam protein complex"/>
    <property type="evidence" value="ECO:0007669"/>
    <property type="project" value="TreeGrafter"/>
</dbReference>
<dbReference type="PROSITE" id="PS50005">
    <property type="entry name" value="TPR"/>
    <property type="match status" value="1"/>
</dbReference>
<feature type="domain" description="Outer membrane lipoprotein BamD-like" evidence="8">
    <location>
        <begin position="50"/>
        <end position="246"/>
    </location>
</feature>
<dbReference type="Proteomes" id="UP000223606">
    <property type="component" value="Chromosome 1"/>
</dbReference>
<feature type="repeat" description="TPR" evidence="7">
    <location>
        <begin position="53"/>
        <end position="86"/>
    </location>
</feature>
<gene>
    <name evidence="6 9" type="primary">bamD</name>
    <name evidence="9" type="ORF">HDIA_2970</name>
</gene>
<accession>A0A2C9D9U6</accession>
<evidence type="ECO:0000256" key="6">
    <source>
        <dbReference type="HAMAP-Rule" id="MF_00922"/>
    </source>
</evidence>
<keyword evidence="4 6" id="KW-0998">Cell outer membrane</keyword>
<proteinExistence type="inferred from homology"/>
<sequence length="290" mass="32804">MRMASSRAVRSNLVSAASGRRVLSGALAGSLLALLTACSSDPVDDLAFKDIPAEKSYNEGLAYIKAGDLREATKKFEEVDQQHPYSEWARKSMIMTAYTNFTRGRYDDAIISARRYVTLYPGSEDAAYAQYMIGQSYFQQIPDVDRDQDMTRKALQAMTELVQRYPDSSYALEAQRVIDVCRDQLAGKEMEIGRYYLARYNYIAAVNRFRNVVTEYQTTRHTEEALERLTEAYFALGIVNEAQTAAAILGHNYPESQWYKDAYSLLQTKGLEPREDTGSWISRTFKAALG</sequence>
<keyword evidence="5 9" id="KW-0449">Lipoprotein</keyword>
<comment type="similarity">
    <text evidence="6">Belongs to the BamD family.</text>
</comment>
<keyword evidence="7" id="KW-0802">TPR repeat</keyword>
<comment type="function">
    <text evidence="6">Part of the outer membrane protein assembly complex, which is involved in assembly and insertion of beta-barrel proteins into the outer membrane.</text>
</comment>
<dbReference type="AlphaFoldDB" id="A0A2C9D9U6"/>
<keyword evidence="1 6" id="KW-0732">Signal</keyword>
<evidence type="ECO:0000313" key="9">
    <source>
        <dbReference type="EMBL" id="SON56511.1"/>
    </source>
</evidence>
<dbReference type="EMBL" id="LT960614">
    <property type="protein sequence ID" value="SON56511.1"/>
    <property type="molecule type" value="Genomic_DNA"/>
</dbReference>
<evidence type="ECO:0000259" key="8">
    <source>
        <dbReference type="Pfam" id="PF13525"/>
    </source>
</evidence>
<protein>
    <recommendedName>
        <fullName evidence="6">Outer membrane protein assembly factor BamD</fullName>
    </recommendedName>
</protein>
<dbReference type="GO" id="GO:0051205">
    <property type="term" value="P:protein insertion into membrane"/>
    <property type="evidence" value="ECO:0007669"/>
    <property type="project" value="UniProtKB-UniRule"/>
</dbReference>
<dbReference type="InterPro" id="IPR039565">
    <property type="entry name" value="BamD-like"/>
</dbReference>
<dbReference type="Gene3D" id="1.25.40.10">
    <property type="entry name" value="Tetratricopeptide repeat domain"/>
    <property type="match status" value="1"/>
</dbReference>
<dbReference type="GO" id="GO:0043165">
    <property type="term" value="P:Gram-negative-bacterium-type cell outer membrane assembly"/>
    <property type="evidence" value="ECO:0007669"/>
    <property type="project" value="UniProtKB-UniRule"/>
</dbReference>
<comment type="subcellular location">
    <subcellularLocation>
        <location evidence="6">Cell outer membrane</location>
    </subcellularLocation>
</comment>
<dbReference type="HAMAP" id="MF_00922">
    <property type="entry name" value="OM_assembly_BamD"/>
    <property type="match status" value="1"/>
</dbReference>
<dbReference type="InterPro" id="IPR017689">
    <property type="entry name" value="BamD"/>
</dbReference>
<dbReference type="Pfam" id="PF13525">
    <property type="entry name" value="YfiO"/>
    <property type="match status" value="1"/>
</dbReference>
<reference evidence="10" key="1">
    <citation type="submission" date="2017-09" db="EMBL/GenBank/DDBJ databases">
        <title>Genome sequence of Nannocystis excedens DSM 71.</title>
        <authorList>
            <person name="Blom J."/>
        </authorList>
    </citation>
    <scope>NUCLEOTIDE SEQUENCE [LARGE SCALE GENOMIC DNA]</scope>
    <source>
        <strain evidence="10">type strain: E19</strain>
    </source>
</reference>
<comment type="subunit">
    <text evidence="6">Part of the Bam complex.</text>
</comment>
<name>A0A2C9D9U6_9HYPH</name>